<accession>A0A9W6J9Z4</accession>
<dbReference type="AlphaFoldDB" id="A0A9W6J9Z4"/>
<dbReference type="EMBL" id="BSFJ01000031">
    <property type="protein sequence ID" value="GLK73635.1"/>
    <property type="molecule type" value="Genomic_DNA"/>
</dbReference>
<protein>
    <recommendedName>
        <fullName evidence="1">MoaF-like domain-containing protein</fullName>
    </recommendedName>
</protein>
<feature type="domain" description="MoaF-like" evidence="1">
    <location>
        <begin position="9"/>
        <end position="103"/>
    </location>
</feature>
<dbReference type="Gene3D" id="2.40.128.20">
    <property type="match status" value="1"/>
</dbReference>
<dbReference type="Pfam" id="PF22036">
    <property type="entry name" value="MoaF_like"/>
    <property type="match status" value="1"/>
</dbReference>
<proteinExistence type="predicted"/>
<name>A0A9W6J9Z4_9HYPH</name>
<reference evidence="2" key="1">
    <citation type="journal article" date="2014" name="Int. J. Syst. Evol. Microbiol.">
        <title>Complete genome sequence of Corynebacterium casei LMG S-19264T (=DSM 44701T), isolated from a smear-ripened cheese.</title>
        <authorList>
            <consortium name="US DOE Joint Genome Institute (JGI-PGF)"/>
            <person name="Walter F."/>
            <person name="Albersmeier A."/>
            <person name="Kalinowski J."/>
            <person name="Ruckert C."/>
        </authorList>
    </citation>
    <scope>NUCLEOTIDE SEQUENCE</scope>
    <source>
        <strain evidence="2">VKM B-2484</strain>
    </source>
</reference>
<evidence type="ECO:0000313" key="3">
    <source>
        <dbReference type="Proteomes" id="UP001143370"/>
    </source>
</evidence>
<evidence type="ECO:0000259" key="1">
    <source>
        <dbReference type="Pfam" id="PF22036"/>
    </source>
</evidence>
<dbReference type="RefSeq" id="WP_213375925.1">
    <property type="nucleotide sequence ID" value="NZ_BSFJ01000031.1"/>
</dbReference>
<dbReference type="InterPro" id="IPR053892">
    <property type="entry name" value="MoaF-like"/>
</dbReference>
<organism evidence="2 3">
    <name type="scientific">Ancylobacter dichloromethanicus</name>
    <dbReference type="NCBI Taxonomy" id="518825"/>
    <lineage>
        <taxon>Bacteria</taxon>
        <taxon>Pseudomonadati</taxon>
        <taxon>Pseudomonadota</taxon>
        <taxon>Alphaproteobacteria</taxon>
        <taxon>Hyphomicrobiales</taxon>
        <taxon>Xanthobacteraceae</taxon>
        <taxon>Ancylobacter</taxon>
    </lineage>
</organism>
<evidence type="ECO:0000313" key="2">
    <source>
        <dbReference type="EMBL" id="GLK73635.1"/>
    </source>
</evidence>
<comment type="caution">
    <text evidence="2">The sequence shown here is derived from an EMBL/GenBank/DDBJ whole genome shotgun (WGS) entry which is preliminary data.</text>
</comment>
<dbReference type="InterPro" id="IPR012674">
    <property type="entry name" value="Calycin"/>
</dbReference>
<keyword evidence="3" id="KW-1185">Reference proteome</keyword>
<sequence length="110" mass="11941">MTTASFPMAGRRFEVDYGDLVAENAYAADGRSLTYAITGGALAGNGATVGFEWRHLHGGAYAISWQEADSSTVVHIDDFDRGRSMAFFTTPNGQFHRFEGSLRSLDGIKD</sequence>
<reference evidence="2" key="2">
    <citation type="submission" date="2023-01" db="EMBL/GenBank/DDBJ databases">
        <authorList>
            <person name="Sun Q."/>
            <person name="Evtushenko L."/>
        </authorList>
    </citation>
    <scope>NUCLEOTIDE SEQUENCE</scope>
    <source>
        <strain evidence="2">VKM B-2484</strain>
    </source>
</reference>
<dbReference type="Proteomes" id="UP001143370">
    <property type="component" value="Unassembled WGS sequence"/>
</dbReference>
<gene>
    <name evidence="2" type="ORF">GCM10017643_37530</name>
</gene>